<feature type="transmembrane region" description="Helical" evidence="5">
    <location>
        <begin position="107"/>
        <end position="127"/>
    </location>
</feature>
<sequence>MFPLYNKVKGSARNKVTGLGLSVFRVFFSSVLFVEVANLFYFRHLYFNPIPYVVESELSFSLVLLCWLGVLLLLAAGFSTRIAAVVNYVLVLVFFSSFTSFKYHFDAALVGLSFMLMVLPVSHRLSLDSLRFKLRTLHEKERKVRQIYYFLPVLLVLGLQYFDSFFHKGASEVWLSGLGVWLPASLPNLVYTDLNWHLDQKVLMISLGYLVLLFEALFLFLLPFRKVRFWLIAIGISMHLSIAYIFPIPSFGVTFAGLYLLLLPVSFWNRISRSDNKEGKAGILIYCSGDKVAQRVKILLEHFDVSRNLAYRQQSGTEECLCFISGDGSLSTGPAAIGQAMGKVWLLWPLKLILIVPQLERVFISALEHGQVQEQTVSPENSYEFKENLKAGFIYFFIAYLVLAQLVLTLNSPLAQKLSSYTGTDRLRQLIANTSFPLSVFNSKLLGVTENIIFAGFREGSYKIIAVEYVAEDGRRAWLPIIDKLGMADEYSFGRMYTKWGRIIGAYPKDVIQLEEGLVRYVGFWAAKNQVSLQDALFVIKVREVDVVMEWRKDHLHQQMAKPWTSVGALEWKGQEPHLWLNKP</sequence>
<evidence type="ECO:0000256" key="2">
    <source>
        <dbReference type="ARBA" id="ARBA00022692"/>
    </source>
</evidence>
<comment type="caution">
    <text evidence="7">The sequence shown here is derived from an EMBL/GenBank/DDBJ whole genome shotgun (WGS) entry which is preliminary data.</text>
</comment>
<evidence type="ECO:0000259" key="6">
    <source>
        <dbReference type="SMART" id="SM00752"/>
    </source>
</evidence>
<evidence type="ECO:0000256" key="3">
    <source>
        <dbReference type="ARBA" id="ARBA00022989"/>
    </source>
</evidence>
<comment type="subcellular location">
    <subcellularLocation>
        <location evidence="1">Endomembrane system</location>
        <topology evidence="1">Multi-pass membrane protein</topology>
    </subcellularLocation>
</comment>
<keyword evidence="4 5" id="KW-0472">Membrane</keyword>
<evidence type="ECO:0000256" key="1">
    <source>
        <dbReference type="ARBA" id="ARBA00004127"/>
    </source>
</evidence>
<dbReference type="AlphaFoldDB" id="A0A923SKE8"/>
<feature type="transmembrane region" description="Helical" evidence="5">
    <location>
        <begin position="147"/>
        <end position="166"/>
    </location>
</feature>
<dbReference type="EMBL" id="JACRVF010000003">
    <property type="protein sequence ID" value="MBC5993716.1"/>
    <property type="molecule type" value="Genomic_DNA"/>
</dbReference>
<dbReference type="RefSeq" id="WP_187067726.1">
    <property type="nucleotide sequence ID" value="NZ_JACRVF010000003.1"/>
</dbReference>
<accession>A0A923SKE8</accession>
<keyword evidence="3 5" id="KW-1133">Transmembrane helix</keyword>
<evidence type="ECO:0000256" key="4">
    <source>
        <dbReference type="ARBA" id="ARBA00023136"/>
    </source>
</evidence>
<reference evidence="7" key="1">
    <citation type="submission" date="2020-08" db="EMBL/GenBank/DDBJ databases">
        <title>Pontibacter sp. SD6 16S ribosomal RNA gene Genome sequencing and assembly.</title>
        <authorList>
            <person name="Kang M."/>
        </authorList>
    </citation>
    <scope>NUCLEOTIDE SEQUENCE</scope>
    <source>
        <strain evidence="7">SD6</strain>
    </source>
</reference>
<dbReference type="SMART" id="SM00752">
    <property type="entry name" value="HTTM"/>
    <property type="match status" value="1"/>
</dbReference>
<feature type="transmembrane region" description="Helical" evidence="5">
    <location>
        <begin position="58"/>
        <end position="75"/>
    </location>
</feature>
<name>A0A923SKE8_9BACT</name>
<dbReference type="Proteomes" id="UP000603640">
    <property type="component" value="Unassembled WGS sequence"/>
</dbReference>
<feature type="transmembrane region" description="Helical" evidence="5">
    <location>
        <begin position="21"/>
        <end position="42"/>
    </location>
</feature>
<dbReference type="InterPro" id="IPR052964">
    <property type="entry name" value="Sporulation_signal_mat"/>
</dbReference>
<organism evidence="7 8">
    <name type="scientific">Pontibacter cellulosilyticus</name>
    <dbReference type="NCBI Taxonomy" id="1720253"/>
    <lineage>
        <taxon>Bacteria</taxon>
        <taxon>Pseudomonadati</taxon>
        <taxon>Bacteroidota</taxon>
        <taxon>Cytophagia</taxon>
        <taxon>Cytophagales</taxon>
        <taxon>Hymenobacteraceae</taxon>
        <taxon>Pontibacter</taxon>
    </lineage>
</organism>
<evidence type="ECO:0000256" key="5">
    <source>
        <dbReference type="SAM" id="Phobius"/>
    </source>
</evidence>
<feature type="transmembrane region" description="Helical" evidence="5">
    <location>
        <begin position="229"/>
        <end position="246"/>
    </location>
</feature>
<feature type="domain" description="HTTM-like" evidence="6">
    <location>
        <begin position="13"/>
        <end position="267"/>
    </location>
</feature>
<dbReference type="PANTHER" id="PTHR39535">
    <property type="entry name" value="SPORULATION-DELAYING PROTEIN SDPB"/>
    <property type="match status" value="1"/>
</dbReference>
<feature type="transmembrane region" description="Helical" evidence="5">
    <location>
        <begin position="202"/>
        <end position="222"/>
    </location>
</feature>
<feature type="transmembrane region" description="Helical" evidence="5">
    <location>
        <begin position="252"/>
        <end position="271"/>
    </location>
</feature>
<feature type="transmembrane region" description="Helical" evidence="5">
    <location>
        <begin position="82"/>
        <end position="101"/>
    </location>
</feature>
<proteinExistence type="predicted"/>
<feature type="transmembrane region" description="Helical" evidence="5">
    <location>
        <begin position="392"/>
        <end position="410"/>
    </location>
</feature>
<keyword evidence="2 5" id="KW-0812">Transmembrane</keyword>
<protein>
    <recommendedName>
        <fullName evidence="6">HTTM-like domain-containing protein</fullName>
    </recommendedName>
</protein>
<gene>
    <name evidence="7" type="ORF">H8S84_12795</name>
</gene>
<evidence type="ECO:0000313" key="8">
    <source>
        <dbReference type="Proteomes" id="UP000603640"/>
    </source>
</evidence>
<evidence type="ECO:0000313" key="7">
    <source>
        <dbReference type="EMBL" id="MBC5993716.1"/>
    </source>
</evidence>
<dbReference type="GO" id="GO:0012505">
    <property type="term" value="C:endomembrane system"/>
    <property type="evidence" value="ECO:0007669"/>
    <property type="project" value="UniProtKB-SubCell"/>
</dbReference>
<dbReference type="InterPro" id="IPR011020">
    <property type="entry name" value="HTTM-like"/>
</dbReference>
<keyword evidence="8" id="KW-1185">Reference proteome</keyword>
<dbReference type="PANTHER" id="PTHR39535:SF2">
    <property type="entry name" value="HTTM DOMAIN-CONTAINING PROTEIN"/>
    <property type="match status" value="1"/>
</dbReference>